<dbReference type="AlphaFoldDB" id="A0A336N974"/>
<organism evidence="1 2">
    <name type="scientific">Aggregatibacter aphrophilus</name>
    <name type="common">Haemophilus aphrophilus</name>
    <dbReference type="NCBI Taxonomy" id="732"/>
    <lineage>
        <taxon>Bacteria</taxon>
        <taxon>Pseudomonadati</taxon>
        <taxon>Pseudomonadota</taxon>
        <taxon>Gammaproteobacteria</taxon>
        <taxon>Pasteurellales</taxon>
        <taxon>Pasteurellaceae</taxon>
        <taxon>Aggregatibacter</taxon>
    </lineage>
</organism>
<reference evidence="1 2" key="1">
    <citation type="submission" date="2018-06" db="EMBL/GenBank/DDBJ databases">
        <authorList>
            <consortium name="Pathogen Informatics"/>
            <person name="Doyle S."/>
        </authorList>
    </citation>
    <scope>NUCLEOTIDE SEQUENCE [LARGE SCALE GENOMIC DNA]</scope>
    <source>
        <strain evidence="1 2">NCTC5908</strain>
    </source>
</reference>
<protein>
    <submittedName>
        <fullName evidence="1">Probable TonB-dependent receptor NMB1497</fullName>
    </submittedName>
</protein>
<dbReference type="Proteomes" id="UP000253728">
    <property type="component" value="Unassembled WGS sequence"/>
</dbReference>
<sequence length="134" mass="15612">MDLKTTLGFNFFKNEYSKNRFPEELSLFYDGSSQRGGLYDFLGRYKGSKGLLPQKSSILHPSGEQKFHTFYLDTSLTRDIYRLDYSVNFIKYKFNGEYAGYYNSPEDFEKAFGKDSQIYKNIASLMAAVKFMNL</sequence>
<evidence type="ECO:0000313" key="1">
    <source>
        <dbReference type="EMBL" id="SSZ30174.1"/>
    </source>
</evidence>
<dbReference type="EMBL" id="UFSP01000003">
    <property type="protein sequence ID" value="SSZ30174.1"/>
    <property type="molecule type" value="Genomic_DNA"/>
</dbReference>
<keyword evidence="1" id="KW-0675">Receptor</keyword>
<evidence type="ECO:0000313" key="2">
    <source>
        <dbReference type="Proteomes" id="UP000253728"/>
    </source>
</evidence>
<proteinExistence type="predicted"/>
<name>A0A336N974_AGGAP</name>
<accession>A0A336N974</accession>
<gene>
    <name evidence="1" type="ORF">NCTC5908_01996</name>
</gene>